<dbReference type="GO" id="GO:0016705">
    <property type="term" value="F:oxidoreductase activity, acting on paired donors, with incorporation or reduction of molecular oxygen"/>
    <property type="evidence" value="ECO:0007669"/>
    <property type="project" value="InterPro"/>
</dbReference>
<dbReference type="PANTHER" id="PTHR30137">
    <property type="entry name" value="LUCIFERASE-LIKE MONOOXYGENASE"/>
    <property type="match status" value="1"/>
</dbReference>
<proteinExistence type="predicted"/>
<feature type="domain" description="Luciferase-like" evidence="3">
    <location>
        <begin position="1"/>
        <end position="253"/>
    </location>
</feature>
<dbReference type="GO" id="GO:0004497">
    <property type="term" value="F:monooxygenase activity"/>
    <property type="evidence" value="ECO:0007669"/>
    <property type="project" value="UniProtKB-KW"/>
</dbReference>
<dbReference type="Gene3D" id="3.20.20.30">
    <property type="entry name" value="Luciferase-like domain"/>
    <property type="match status" value="1"/>
</dbReference>
<dbReference type="InterPro" id="IPR036661">
    <property type="entry name" value="Luciferase-like_sf"/>
</dbReference>
<keyword evidence="1" id="KW-0560">Oxidoreductase</keyword>
<organism evidence="4">
    <name type="scientific">marine metagenome</name>
    <dbReference type="NCBI Taxonomy" id="408172"/>
    <lineage>
        <taxon>unclassified sequences</taxon>
        <taxon>metagenomes</taxon>
        <taxon>ecological metagenomes</taxon>
    </lineage>
</organism>
<accession>A0A381UNC5</accession>
<reference evidence="4" key="1">
    <citation type="submission" date="2018-05" db="EMBL/GenBank/DDBJ databases">
        <authorList>
            <person name="Lanie J.A."/>
            <person name="Ng W.-L."/>
            <person name="Kazmierczak K.M."/>
            <person name="Andrzejewski T.M."/>
            <person name="Davidsen T.M."/>
            <person name="Wayne K.J."/>
            <person name="Tettelin H."/>
            <person name="Glass J.I."/>
            <person name="Rusch D."/>
            <person name="Podicherti R."/>
            <person name="Tsui H.-C.T."/>
            <person name="Winkler M.E."/>
        </authorList>
    </citation>
    <scope>NUCLEOTIDE SEQUENCE</scope>
</reference>
<keyword evidence="2" id="KW-0503">Monooxygenase</keyword>
<gene>
    <name evidence="4" type="ORF">METZ01_LOCUS82105</name>
</gene>
<dbReference type="PANTHER" id="PTHR30137:SF8">
    <property type="entry name" value="BLR5498 PROTEIN"/>
    <property type="match status" value="1"/>
</dbReference>
<protein>
    <recommendedName>
        <fullName evidence="3">Luciferase-like domain-containing protein</fullName>
    </recommendedName>
</protein>
<dbReference type="EMBL" id="UINC01006723">
    <property type="protein sequence ID" value="SVA29251.1"/>
    <property type="molecule type" value="Genomic_DNA"/>
</dbReference>
<evidence type="ECO:0000313" key="4">
    <source>
        <dbReference type="EMBL" id="SVA29251.1"/>
    </source>
</evidence>
<dbReference type="AlphaFoldDB" id="A0A381UNC5"/>
<sequence length="351" mass="38571">MKFGLFWQVPGYEGSDVPRRHWETIEEISLGDKLGFEEAWLAESPFYPTRPMSQPLLVAAAAAQHAPRIRFGTLATQIPMHHPIEYATSAATCDILTGGRLDLCLGGRYGGASSTVMGISPKTASSTSRSMVSEFTSILRQAWNSERLSYKGEFWEFDNVPVIPQPIQKPGPPLLMAANSDGSFSFAAQQNMGVVGTTLSQPLPNLRSHAISFANHSEEYTKGTTSQPFHIAISLFVAETREKARSLMSRNWLDSDIISDGPPVHSSAIGGGRHDFSSGAGGWGTWNFEEAIQHCIYDSPQGCIEKLKNIEEQIPSIGQCIVEFNRRGRLTTDEVQGSMQLFANKVMPEFN</sequence>
<dbReference type="Pfam" id="PF00296">
    <property type="entry name" value="Bac_luciferase"/>
    <property type="match status" value="1"/>
</dbReference>
<dbReference type="SUPFAM" id="SSF51679">
    <property type="entry name" value="Bacterial luciferase-like"/>
    <property type="match status" value="1"/>
</dbReference>
<dbReference type="GO" id="GO:0005829">
    <property type="term" value="C:cytosol"/>
    <property type="evidence" value="ECO:0007669"/>
    <property type="project" value="TreeGrafter"/>
</dbReference>
<dbReference type="InterPro" id="IPR011251">
    <property type="entry name" value="Luciferase-like_dom"/>
</dbReference>
<evidence type="ECO:0000256" key="1">
    <source>
        <dbReference type="ARBA" id="ARBA00023002"/>
    </source>
</evidence>
<dbReference type="InterPro" id="IPR050766">
    <property type="entry name" value="Bact_Lucif_Oxidored"/>
</dbReference>
<name>A0A381UNC5_9ZZZZ</name>
<evidence type="ECO:0000256" key="2">
    <source>
        <dbReference type="ARBA" id="ARBA00023033"/>
    </source>
</evidence>
<evidence type="ECO:0000259" key="3">
    <source>
        <dbReference type="Pfam" id="PF00296"/>
    </source>
</evidence>